<evidence type="ECO:0000313" key="3">
    <source>
        <dbReference type="EMBL" id="KMS70714.1"/>
    </source>
</evidence>
<feature type="compositionally biased region" description="Basic and acidic residues" evidence="1">
    <location>
        <begin position="80"/>
        <end position="92"/>
    </location>
</feature>
<accession>A0A0J7Z4K7</accession>
<sequence length="92" mass="9653">MNRRVVLRTAAGVAGAASLSPLPAANEDYQTMSRALGTTINMQPAGGNTYGTSGTLGAPDEAYGISYWSRPAGPRLVRRPRTDPHPKGKDPS</sequence>
<proteinExistence type="predicted"/>
<gene>
    <name evidence="3" type="ORF">ACM01_30440</name>
</gene>
<evidence type="ECO:0000313" key="4">
    <source>
        <dbReference type="Proteomes" id="UP000037432"/>
    </source>
</evidence>
<organism evidence="3 4">
    <name type="scientific">Streptomyces viridochromogenes</name>
    <dbReference type="NCBI Taxonomy" id="1938"/>
    <lineage>
        <taxon>Bacteria</taxon>
        <taxon>Bacillati</taxon>
        <taxon>Actinomycetota</taxon>
        <taxon>Actinomycetes</taxon>
        <taxon>Kitasatosporales</taxon>
        <taxon>Streptomycetaceae</taxon>
        <taxon>Streptomyces</taxon>
    </lineage>
</organism>
<dbReference type="EMBL" id="LFNT01000045">
    <property type="protein sequence ID" value="KMS70714.1"/>
    <property type="molecule type" value="Genomic_DNA"/>
</dbReference>
<dbReference type="Proteomes" id="UP000037432">
    <property type="component" value="Unassembled WGS sequence"/>
</dbReference>
<feature type="signal peptide" evidence="2">
    <location>
        <begin position="1"/>
        <end position="24"/>
    </location>
</feature>
<dbReference type="PATRIC" id="fig|1938.3.peg.8039"/>
<keyword evidence="2" id="KW-0732">Signal</keyword>
<evidence type="ECO:0000256" key="1">
    <source>
        <dbReference type="SAM" id="MobiDB-lite"/>
    </source>
</evidence>
<name>A0A0J7Z4K7_STRVR</name>
<feature type="region of interest" description="Disordered" evidence="1">
    <location>
        <begin position="71"/>
        <end position="92"/>
    </location>
</feature>
<reference evidence="3 4" key="1">
    <citation type="submission" date="2015-06" db="EMBL/GenBank/DDBJ databases">
        <authorList>
            <person name="Ju K.-S."/>
            <person name="Doroghazi J.R."/>
            <person name="Metcalf W.W."/>
        </authorList>
    </citation>
    <scope>NUCLEOTIDE SEQUENCE [LARGE SCALE GENOMIC DNA]</scope>
    <source>
        <strain evidence="3 4">NRRL 3414</strain>
    </source>
</reference>
<dbReference type="AlphaFoldDB" id="A0A0J7Z4K7"/>
<comment type="caution">
    <text evidence="3">The sequence shown here is derived from an EMBL/GenBank/DDBJ whole genome shotgun (WGS) entry which is preliminary data.</text>
</comment>
<evidence type="ECO:0000256" key="2">
    <source>
        <dbReference type="SAM" id="SignalP"/>
    </source>
</evidence>
<protein>
    <submittedName>
        <fullName evidence="3">Uncharacterized protein</fullName>
    </submittedName>
</protein>
<feature type="chain" id="PRO_5039209428" evidence="2">
    <location>
        <begin position="25"/>
        <end position="92"/>
    </location>
</feature>